<protein>
    <recommendedName>
        <fullName evidence="5">Peptidase A1 domain-containing protein</fullName>
    </recommendedName>
</protein>
<dbReference type="STRING" id="246404.A0A507FK40"/>
<evidence type="ECO:0000259" key="5">
    <source>
        <dbReference type="PROSITE" id="PS51767"/>
    </source>
</evidence>
<dbReference type="PANTHER" id="PTHR47966">
    <property type="entry name" value="BETA-SITE APP-CLEAVING ENZYME, ISOFORM A-RELATED"/>
    <property type="match status" value="1"/>
</dbReference>
<evidence type="ECO:0000256" key="3">
    <source>
        <dbReference type="PIRSR" id="PIRSR601461-2"/>
    </source>
</evidence>
<keyword evidence="3" id="KW-1015">Disulfide bond</keyword>
<keyword evidence="7" id="KW-1185">Reference proteome</keyword>
<dbReference type="Pfam" id="PF00026">
    <property type="entry name" value="Asp"/>
    <property type="match status" value="1"/>
</dbReference>
<dbReference type="GO" id="GO:0004190">
    <property type="term" value="F:aspartic-type endopeptidase activity"/>
    <property type="evidence" value="ECO:0007669"/>
    <property type="project" value="InterPro"/>
</dbReference>
<reference evidence="6 7" key="1">
    <citation type="journal article" date="2019" name="Sci. Rep.">
        <title>Comparative genomics of chytrid fungi reveal insights into the obligate biotrophic and pathogenic lifestyle of Synchytrium endobioticum.</title>
        <authorList>
            <person name="van de Vossenberg B.T.L.H."/>
            <person name="Warris S."/>
            <person name="Nguyen H.D.T."/>
            <person name="van Gent-Pelzer M.P.E."/>
            <person name="Joly D.L."/>
            <person name="van de Geest H.C."/>
            <person name="Bonants P.J.M."/>
            <person name="Smith D.S."/>
            <person name="Levesque C.A."/>
            <person name="van der Lee T.A.J."/>
        </authorList>
    </citation>
    <scope>NUCLEOTIDE SEQUENCE [LARGE SCALE GENOMIC DNA]</scope>
    <source>
        <strain evidence="6 7">CBS 675.73</strain>
    </source>
</reference>
<dbReference type="InterPro" id="IPR001461">
    <property type="entry name" value="Aspartic_peptidase_A1"/>
</dbReference>
<dbReference type="InterPro" id="IPR021109">
    <property type="entry name" value="Peptidase_aspartic_dom_sf"/>
</dbReference>
<sequence length="481" mass="50754">MIAPSLLCAVALLARYSAAQGTAENSTDIIATESGNGTTVICGDYGKCTTMQYAMVEITKYRPMMRAAAAVTKQASDLPLQQYALGITAYKASMQVGTPPKNFNVLFDTGSFTMWLYGATCTDAACKAAKNSYDVTKSSTGAVVNGPPGSQSYADGSGYNGTLVQDTIIASGYQVQNFKFTQVTNYRSSSPSGVSAADTYQDGIVGMGFHPRVAGASNTLIEQLVEDGHLPYPQFSWYITLDEAQGYATFGGYDLTLFQDPKAQPAWVPMIVNDDLFIAGKLALPLVSVLVNGQTLETFTSHASPITGKAQGTTGAASWDTGTASSIVSDTLVTTLGGMIPGAKQVRFSGSKDISYVVPCSAKSEMGGPTVTLMFSGGGSLTITALEYVEADENGDGNCFLALTGRAGGYRTGTYLIGNTFLKRYVNIFDFQKRWIGFALALGRNPAIANVVQGTIKSSPGHYITFYSAVGAVAFSSLFLF</sequence>
<feature type="domain" description="Peptidase A1" evidence="5">
    <location>
        <begin position="90"/>
        <end position="439"/>
    </location>
</feature>
<dbReference type="EMBL" id="QEAP01000042">
    <property type="protein sequence ID" value="TPX76592.1"/>
    <property type="molecule type" value="Genomic_DNA"/>
</dbReference>
<evidence type="ECO:0000256" key="2">
    <source>
        <dbReference type="PIRSR" id="PIRSR601461-1"/>
    </source>
</evidence>
<dbReference type="AlphaFoldDB" id="A0A507FK40"/>
<feature type="chain" id="PRO_5021299490" description="Peptidase A1 domain-containing protein" evidence="4">
    <location>
        <begin position="20"/>
        <end position="481"/>
    </location>
</feature>
<dbReference type="InterPro" id="IPR034164">
    <property type="entry name" value="Pepsin-like_dom"/>
</dbReference>
<comment type="similarity">
    <text evidence="1">Belongs to the peptidase A1 family.</text>
</comment>
<dbReference type="PROSITE" id="PS51767">
    <property type="entry name" value="PEPTIDASE_A1"/>
    <property type="match status" value="1"/>
</dbReference>
<gene>
    <name evidence="6" type="ORF">CcCBS67573_g02134</name>
</gene>
<evidence type="ECO:0000313" key="7">
    <source>
        <dbReference type="Proteomes" id="UP000320333"/>
    </source>
</evidence>
<dbReference type="PANTHER" id="PTHR47966:SF51">
    <property type="entry name" value="BETA-SITE APP-CLEAVING ENZYME, ISOFORM A-RELATED"/>
    <property type="match status" value="1"/>
</dbReference>
<dbReference type="GO" id="GO:0006508">
    <property type="term" value="P:proteolysis"/>
    <property type="evidence" value="ECO:0007669"/>
    <property type="project" value="InterPro"/>
</dbReference>
<proteinExistence type="inferred from homology"/>
<dbReference type="Proteomes" id="UP000320333">
    <property type="component" value="Unassembled WGS sequence"/>
</dbReference>
<feature type="disulfide bond" evidence="3">
    <location>
        <begin position="360"/>
        <end position="399"/>
    </location>
</feature>
<feature type="signal peptide" evidence="4">
    <location>
        <begin position="1"/>
        <end position="19"/>
    </location>
</feature>
<evidence type="ECO:0000256" key="4">
    <source>
        <dbReference type="SAM" id="SignalP"/>
    </source>
</evidence>
<dbReference type="CDD" id="cd05471">
    <property type="entry name" value="pepsin_like"/>
    <property type="match status" value="1"/>
</dbReference>
<feature type="disulfide bond" evidence="3">
    <location>
        <begin position="121"/>
        <end position="126"/>
    </location>
</feature>
<comment type="caution">
    <text evidence="6">The sequence shown here is derived from an EMBL/GenBank/DDBJ whole genome shotgun (WGS) entry which is preliminary data.</text>
</comment>
<feature type="active site" evidence="2">
    <location>
        <position position="108"/>
    </location>
</feature>
<dbReference type="Gene3D" id="2.40.70.10">
    <property type="entry name" value="Acid Proteases"/>
    <property type="match status" value="2"/>
</dbReference>
<dbReference type="OrthoDB" id="15189at2759"/>
<keyword evidence="4" id="KW-0732">Signal</keyword>
<name>A0A507FK40_9FUNG</name>
<dbReference type="PRINTS" id="PR00792">
    <property type="entry name" value="PEPSIN"/>
</dbReference>
<feature type="active site" evidence="2">
    <location>
        <position position="320"/>
    </location>
</feature>
<accession>A0A507FK40</accession>
<evidence type="ECO:0000256" key="1">
    <source>
        <dbReference type="ARBA" id="ARBA00007447"/>
    </source>
</evidence>
<evidence type="ECO:0000313" key="6">
    <source>
        <dbReference type="EMBL" id="TPX76592.1"/>
    </source>
</evidence>
<organism evidence="6 7">
    <name type="scientific">Chytriomyces confervae</name>
    <dbReference type="NCBI Taxonomy" id="246404"/>
    <lineage>
        <taxon>Eukaryota</taxon>
        <taxon>Fungi</taxon>
        <taxon>Fungi incertae sedis</taxon>
        <taxon>Chytridiomycota</taxon>
        <taxon>Chytridiomycota incertae sedis</taxon>
        <taxon>Chytridiomycetes</taxon>
        <taxon>Chytridiales</taxon>
        <taxon>Chytriomycetaceae</taxon>
        <taxon>Chytriomyces</taxon>
    </lineage>
</organism>
<dbReference type="SUPFAM" id="SSF50630">
    <property type="entry name" value="Acid proteases"/>
    <property type="match status" value="1"/>
</dbReference>
<dbReference type="InterPro" id="IPR033121">
    <property type="entry name" value="PEPTIDASE_A1"/>
</dbReference>